<dbReference type="SUPFAM" id="SSF48576">
    <property type="entry name" value="Terpenoid synthases"/>
    <property type="match status" value="1"/>
</dbReference>
<dbReference type="SFLD" id="SFLDS00005">
    <property type="entry name" value="Isoprenoid_Synthase_Type_I"/>
    <property type="match status" value="1"/>
</dbReference>
<reference evidence="2" key="1">
    <citation type="submission" date="2022-09" db="EMBL/GenBank/DDBJ databases">
        <title>Rhodovastum sp. nov. RN2-1 isolated from soil in Seongnam, South Korea.</title>
        <authorList>
            <person name="Le N.T."/>
        </authorList>
    </citation>
    <scope>NUCLEOTIDE SEQUENCE</scope>
    <source>
        <strain evidence="2">RN2-1</strain>
    </source>
</reference>
<dbReference type="InterPro" id="IPR019845">
    <property type="entry name" value="Squalene/phytoene_synthase_CS"/>
</dbReference>
<dbReference type="GO" id="GO:0004311">
    <property type="term" value="F:geranylgeranyl diphosphate synthase activity"/>
    <property type="evidence" value="ECO:0007669"/>
    <property type="project" value="InterPro"/>
</dbReference>
<keyword evidence="1 2" id="KW-0808">Transferase</keyword>
<name>A0AA41YJZ9_9PROT</name>
<dbReference type="CDD" id="cd00683">
    <property type="entry name" value="Trans_IPPS_HH"/>
    <property type="match status" value="1"/>
</dbReference>
<dbReference type="PROSITE" id="PS01045">
    <property type="entry name" value="SQUALEN_PHYTOEN_SYN_2"/>
    <property type="match status" value="1"/>
</dbReference>
<dbReference type="InterPro" id="IPR002060">
    <property type="entry name" value="Squ/phyt_synthse"/>
</dbReference>
<dbReference type="InterPro" id="IPR033904">
    <property type="entry name" value="Trans_IPPS_HH"/>
</dbReference>
<dbReference type="GO" id="GO:0016117">
    <property type="term" value="P:carotenoid biosynthetic process"/>
    <property type="evidence" value="ECO:0007669"/>
    <property type="project" value="InterPro"/>
</dbReference>
<dbReference type="AlphaFoldDB" id="A0AA41YJZ9"/>
<dbReference type="InterPro" id="IPR017828">
    <property type="entry name" value="SQ_synth_HpnD-like"/>
</dbReference>
<dbReference type="InterPro" id="IPR008949">
    <property type="entry name" value="Isoprenoid_synthase_dom_sf"/>
</dbReference>
<dbReference type="NCBIfam" id="TIGR03465">
    <property type="entry name" value="HpnD"/>
    <property type="match status" value="1"/>
</dbReference>
<evidence type="ECO:0000313" key="2">
    <source>
        <dbReference type="EMBL" id="MCW3473726.1"/>
    </source>
</evidence>
<dbReference type="RefSeq" id="WP_264712296.1">
    <property type="nucleotide sequence ID" value="NZ_JAPDNT010000001.1"/>
</dbReference>
<sequence length="288" mass="31578">MSGSATTPLGAAQADLDAVEAVVRAAGTSFYRGMTVLPPDRRHAMYAVYAFCRIVDDIADDGADITEKRPRLDAWRARIAALYRGETDDAVTRVLLRAVQAFALRKADFDAVIDGMQTDAETTVVAPDLAALDLYCDRVASAVGRLSVRAFGDSSAEADRVAHHLGRALQLTNILRDLHEDAGRGRLYLPREWLEAGGVPADPSAALTHPGLPAVCARVATLAHGHFREAHAAMWRCDRKAMRPARLMGATYAAILARLERRGWQRLDLPVKLPKWQKLWIALWHGLL</sequence>
<comment type="caution">
    <text evidence="2">The sequence shown here is derived from an EMBL/GenBank/DDBJ whole genome shotgun (WGS) entry which is preliminary data.</text>
</comment>
<evidence type="ECO:0000313" key="3">
    <source>
        <dbReference type="Proteomes" id="UP001165679"/>
    </source>
</evidence>
<dbReference type="PANTHER" id="PTHR31480">
    <property type="entry name" value="BIFUNCTIONAL LYCOPENE CYCLASE/PHYTOENE SYNTHASE"/>
    <property type="match status" value="1"/>
</dbReference>
<evidence type="ECO:0000256" key="1">
    <source>
        <dbReference type="ARBA" id="ARBA00022679"/>
    </source>
</evidence>
<keyword evidence="3" id="KW-1185">Reference proteome</keyword>
<dbReference type="EC" id="2.5.1.103" evidence="2"/>
<reference evidence="2" key="2">
    <citation type="submission" date="2022-10" db="EMBL/GenBank/DDBJ databases">
        <authorList>
            <person name="Trinh H.N."/>
        </authorList>
    </citation>
    <scope>NUCLEOTIDE SEQUENCE</scope>
    <source>
        <strain evidence="2">RN2-1</strain>
    </source>
</reference>
<dbReference type="Pfam" id="PF00494">
    <property type="entry name" value="SQS_PSY"/>
    <property type="match status" value="1"/>
</dbReference>
<dbReference type="EMBL" id="JAPDNT010000001">
    <property type="protein sequence ID" value="MCW3473726.1"/>
    <property type="molecule type" value="Genomic_DNA"/>
</dbReference>
<organism evidence="2 3">
    <name type="scientific">Limobrevibacterium gyesilva</name>
    <dbReference type="NCBI Taxonomy" id="2991712"/>
    <lineage>
        <taxon>Bacteria</taxon>
        <taxon>Pseudomonadati</taxon>
        <taxon>Pseudomonadota</taxon>
        <taxon>Alphaproteobacteria</taxon>
        <taxon>Acetobacterales</taxon>
        <taxon>Acetobacteraceae</taxon>
        <taxon>Limobrevibacterium</taxon>
    </lineage>
</organism>
<dbReference type="InterPro" id="IPR044843">
    <property type="entry name" value="Trans_IPPS_bact-type"/>
</dbReference>
<accession>A0AA41YJZ9</accession>
<dbReference type="SFLD" id="SFLDG01212">
    <property type="entry name" value="Phytoene_synthase_like"/>
    <property type="match status" value="1"/>
</dbReference>
<proteinExistence type="predicted"/>
<dbReference type="GO" id="GO:0051996">
    <property type="term" value="F:squalene synthase [NAD(P)H] activity"/>
    <property type="evidence" value="ECO:0007669"/>
    <property type="project" value="InterPro"/>
</dbReference>
<dbReference type="Gene3D" id="1.10.600.10">
    <property type="entry name" value="Farnesyl Diphosphate Synthase"/>
    <property type="match status" value="1"/>
</dbReference>
<dbReference type="SFLD" id="SFLDG01018">
    <property type="entry name" value="Squalene/Phytoene_Synthase_Lik"/>
    <property type="match status" value="1"/>
</dbReference>
<dbReference type="Proteomes" id="UP001165679">
    <property type="component" value="Unassembled WGS sequence"/>
</dbReference>
<protein>
    <submittedName>
        <fullName evidence="2">Presqualene diphosphate synthase HpnD</fullName>
        <ecNumber evidence="2">2.5.1.103</ecNumber>
    </submittedName>
</protein>
<gene>
    <name evidence="2" type="primary">hpnD</name>
    <name evidence="2" type="ORF">OL599_03980</name>
</gene>